<dbReference type="FunFam" id="2.20.100.10:FF:000002">
    <property type="entry name" value="Unc-5 netrin receptor C"/>
    <property type="match status" value="1"/>
</dbReference>
<dbReference type="OrthoDB" id="446173at2759"/>
<comment type="caution">
    <text evidence="3">Lacks conserved residue(s) required for the propagation of feature annotation.</text>
</comment>
<dbReference type="InterPro" id="IPR013320">
    <property type="entry name" value="ConA-like_dom_sf"/>
</dbReference>
<dbReference type="PRINTS" id="PR01705">
    <property type="entry name" value="TSP1REPEAT"/>
</dbReference>
<sequence>MSSHIYKYFIVWIVCSLLIIQTKKPRGKRQQIVWRLECELGIISDSDCPIDGGWSAWSPWSACQGPCDDVGHRHRTRECINPPPSQDGTPCGGPEEETDICYLTNCTVNDFRELVKGDSARMEALNQLEAVPALMERCLQIECPFEAIEAALAFDNTWQLNSESLWNSLLCVKRNLGCPVIGEWGTWGSWSSCGARCGRGLKWRLRRCDTPAPSDVRLACAGSPLIADVCVGDQCAITSKDSGGSWGEWSSWSSCSEKCGAGVRRRRRVCHETDTLPASGTWGTHCRGQHDQLEVCENGFCSLDGGWSGWGSWGPCSKTCGSGRRARARTCTRPIPHGKGSTCVGPKTEVGSCHFHPCETFSHTVAIFHGESSLHYNLENKRATLYQFYMRFMPLSPHGTLVRREAGQNSFVRLSLQKWHVCLDACGSSRSCCLPRTCSHTNFEPATWHTALLAVTGEEAVLRLNEAVVPLKIAWPCDPDLPDDKMRIFVGERFHGQIQELILNFIPLNMIINRHRRSRKSDFHPISASNIAYEKANTEEAYMHINNDQYLRLPCFLDQQSWSLELTLKTKKEAGTILFLRTERSTNWLHLYLQNMRLKMKLALDTFRTESSSTSDCAPEQWLNVTISKKQDTNAIEACINAGERLHVLFEEVARKRRNSIKTTTPLTESVNTSTTSSKPMVKFENVIVQSKDLGFSLCSDEFFIGGIPNNFKNHIKEEVVPFYGVIASIRENGVLLDLHSYNMERYKEDKIQVSSRSASVSGSYHETAWGKSNRLNLTCLHARTSRSPHDASWLYLDTAIDITTLKEKTARSVNDGRVLRLVATADHDLRGFYTCRAHSNRRTQNIVTYGVLGKIQYKLSGPDTTTAIAVITTLVLVISTLIWLAIECFHDIRNGYGFFRDAHLSLKEEAEAVCEYIDLNINLLSSKSDAKVAKARARKRARQLVSRSNFAAQEPQGLMQESVHLEQSDNTLSEPEGLPALPEVKSSKPEPLQNVYSMYRVEPCYRSSPRQDSTSTPKLRATSTSSFELVSPRVLCSRLLMHKRTSSKESFYSKKSSARGGYKTLRKKKGNLMTIKSSVLVAQTPAQKILQRFQSLKGDDI</sequence>
<evidence type="ECO:0000256" key="6">
    <source>
        <dbReference type="SAM" id="SignalP"/>
    </source>
</evidence>
<evidence type="ECO:0000313" key="9">
    <source>
        <dbReference type="RefSeq" id="XP_035440232.1"/>
    </source>
</evidence>
<dbReference type="AlphaFoldDB" id="A0A9R0D4V7"/>
<dbReference type="Gene3D" id="2.20.100.10">
    <property type="entry name" value="Thrombospondin type-1 (TSP1) repeat"/>
    <property type="match status" value="4"/>
</dbReference>
<feature type="domain" description="Laminin G" evidence="7">
    <location>
        <begin position="532"/>
        <end position="780"/>
    </location>
</feature>
<keyword evidence="5" id="KW-0812">Transmembrane</keyword>
<organism evidence="8 9">
    <name type="scientific">Spodoptera frugiperda</name>
    <name type="common">Fall armyworm</name>
    <dbReference type="NCBI Taxonomy" id="7108"/>
    <lineage>
        <taxon>Eukaryota</taxon>
        <taxon>Metazoa</taxon>
        <taxon>Ecdysozoa</taxon>
        <taxon>Arthropoda</taxon>
        <taxon>Hexapoda</taxon>
        <taxon>Insecta</taxon>
        <taxon>Pterygota</taxon>
        <taxon>Neoptera</taxon>
        <taxon>Endopterygota</taxon>
        <taxon>Lepidoptera</taxon>
        <taxon>Glossata</taxon>
        <taxon>Ditrysia</taxon>
        <taxon>Noctuoidea</taxon>
        <taxon>Noctuidae</taxon>
        <taxon>Amphipyrinae</taxon>
        <taxon>Spodoptera</taxon>
    </lineage>
</organism>
<keyword evidence="1" id="KW-0677">Repeat</keyword>
<evidence type="ECO:0000313" key="8">
    <source>
        <dbReference type="Proteomes" id="UP000829999"/>
    </source>
</evidence>
<protein>
    <submittedName>
        <fullName evidence="9">Uncharacterized protein LOC118269296</fullName>
    </submittedName>
</protein>
<feature type="chain" id="PRO_5040275378" evidence="6">
    <location>
        <begin position="26"/>
        <end position="1102"/>
    </location>
</feature>
<feature type="region of interest" description="Disordered" evidence="4">
    <location>
        <begin position="964"/>
        <end position="990"/>
    </location>
</feature>
<dbReference type="SUPFAM" id="SSF82895">
    <property type="entry name" value="TSP-1 type 1 repeat"/>
    <property type="match status" value="4"/>
</dbReference>
<feature type="signal peptide" evidence="6">
    <location>
        <begin position="1"/>
        <end position="25"/>
    </location>
</feature>
<evidence type="ECO:0000256" key="3">
    <source>
        <dbReference type="PROSITE-ProRule" id="PRU00122"/>
    </source>
</evidence>
<proteinExistence type="predicted"/>
<evidence type="ECO:0000256" key="1">
    <source>
        <dbReference type="ARBA" id="ARBA00022737"/>
    </source>
</evidence>
<dbReference type="InterPro" id="IPR036383">
    <property type="entry name" value="TSP1_rpt_sf"/>
</dbReference>
<evidence type="ECO:0000259" key="7">
    <source>
        <dbReference type="PROSITE" id="PS50025"/>
    </source>
</evidence>
<reference evidence="9" key="1">
    <citation type="submission" date="2025-08" db="UniProtKB">
        <authorList>
            <consortium name="RefSeq"/>
        </authorList>
    </citation>
    <scope>IDENTIFICATION</scope>
    <source>
        <tissue evidence="9">Whole larval tissue</tissue>
    </source>
</reference>
<keyword evidence="5" id="KW-1133">Transmembrane helix</keyword>
<keyword evidence="5" id="KW-0472">Membrane</keyword>
<accession>A0A9R0D4V7</accession>
<evidence type="ECO:0000256" key="4">
    <source>
        <dbReference type="SAM" id="MobiDB-lite"/>
    </source>
</evidence>
<dbReference type="PROSITE" id="PS50092">
    <property type="entry name" value="TSP1"/>
    <property type="match status" value="4"/>
</dbReference>
<evidence type="ECO:0000256" key="2">
    <source>
        <dbReference type="ARBA" id="ARBA00023157"/>
    </source>
</evidence>
<gene>
    <name evidence="9" type="primary">LOC118269296</name>
</gene>
<dbReference type="InterPro" id="IPR001791">
    <property type="entry name" value="Laminin_G"/>
</dbReference>
<dbReference type="FunFam" id="2.20.100.10:FF:000001">
    <property type="entry name" value="semaphorin-5A isoform X1"/>
    <property type="match status" value="1"/>
</dbReference>
<name>A0A9R0D4V7_SPOFR</name>
<dbReference type="PROSITE" id="PS50025">
    <property type="entry name" value="LAM_G_DOMAIN"/>
    <property type="match status" value="1"/>
</dbReference>
<dbReference type="Pfam" id="PF00090">
    <property type="entry name" value="TSP_1"/>
    <property type="match status" value="4"/>
</dbReference>
<dbReference type="PANTHER" id="PTHR22906">
    <property type="entry name" value="PROPERDIN"/>
    <property type="match status" value="1"/>
</dbReference>
<dbReference type="GeneID" id="118269296"/>
<dbReference type="SMART" id="SM00209">
    <property type="entry name" value="TSP1"/>
    <property type="match status" value="4"/>
</dbReference>
<dbReference type="SUPFAM" id="SSF49899">
    <property type="entry name" value="Concanavalin A-like lectins/glucanases"/>
    <property type="match status" value="2"/>
</dbReference>
<evidence type="ECO:0000256" key="5">
    <source>
        <dbReference type="SAM" id="Phobius"/>
    </source>
</evidence>
<keyword evidence="2" id="KW-1015">Disulfide bond</keyword>
<dbReference type="InterPro" id="IPR000884">
    <property type="entry name" value="TSP1_rpt"/>
</dbReference>
<dbReference type="RefSeq" id="XP_035440232.1">
    <property type="nucleotide sequence ID" value="XM_035584339.2"/>
</dbReference>
<dbReference type="Gene3D" id="2.60.120.200">
    <property type="match status" value="2"/>
</dbReference>
<keyword evidence="8" id="KW-1185">Reference proteome</keyword>
<dbReference type="InterPro" id="IPR052065">
    <property type="entry name" value="Compl_asym_regulator"/>
</dbReference>
<dbReference type="Proteomes" id="UP000829999">
    <property type="component" value="Chromosome 25"/>
</dbReference>
<keyword evidence="6" id="KW-0732">Signal</keyword>
<feature type="transmembrane region" description="Helical" evidence="5">
    <location>
        <begin position="865"/>
        <end position="887"/>
    </location>
</feature>